<evidence type="ECO:0000313" key="2">
    <source>
        <dbReference type="EMBL" id="KJZ70700.1"/>
    </source>
</evidence>
<name>A0A0F7ZKQ8_9HYPO</name>
<gene>
    <name evidence="2" type="ORF">HIM_09924</name>
</gene>
<evidence type="ECO:0000313" key="3">
    <source>
        <dbReference type="Proteomes" id="UP000054481"/>
    </source>
</evidence>
<feature type="region of interest" description="Disordered" evidence="1">
    <location>
        <begin position="56"/>
        <end position="105"/>
    </location>
</feature>
<dbReference type="Proteomes" id="UP000054481">
    <property type="component" value="Unassembled WGS sequence"/>
</dbReference>
<proteinExistence type="predicted"/>
<reference evidence="2 3" key="1">
    <citation type="journal article" date="2014" name="Genome Biol. Evol.">
        <title>Comparative genomics and transcriptomics analyses reveal divergent lifestyle features of nematode endoparasitic fungus Hirsutella minnesotensis.</title>
        <authorList>
            <person name="Lai Y."/>
            <person name="Liu K."/>
            <person name="Zhang X."/>
            <person name="Zhang X."/>
            <person name="Li K."/>
            <person name="Wang N."/>
            <person name="Shu C."/>
            <person name="Wu Y."/>
            <person name="Wang C."/>
            <person name="Bushley K.E."/>
            <person name="Xiang M."/>
            <person name="Liu X."/>
        </authorList>
    </citation>
    <scope>NUCLEOTIDE SEQUENCE [LARGE SCALE GENOMIC DNA]</scope>
    <source>
        <strain evidence="2 3">3608</strain>
    </source>
</reference>
<organism evidence="2 3">
    <name type="scientific">Hirsutella minnesotensis 3608</name>
    <dbReference type="NCBI Taxonomy" id="1043627"/>
    <lineage>
        <taxon>Eukaryota</taxon>
        <taxon>Fungi</taxon>
        <taxon>Dikarya</taxon>
        <taxon>Ascomycota</taxon>
        <taxon>Pezizomycotina</taxon>
        <taxon>Sordariomycetes</taxon>
        <taxon>Hypocreomycetidae</taxon>
        <taxon>Hypocreales</taxon>
        <taxon>Ophiocordycipitaceae</taxon>
        <taxon>Hirsutella</taxon>
    </lineage>
</organism>
<dbReference type="AlphaFoldDB" id="A0A0F7ZKQ8"/>
<accession>A0A0F7ZKQ8</accession>
<dbReference type="EMBL" id="KQ030611">
    <property type="protein sequence ID" value="KJZ70700.1"/>
    <property type="molecule type" value="Genomic_DNA"/>
</dbReference>
<sequence>MSNPDLSMSAFSGSIAQDDVMRFSSQAQEGTASLSGDLRSTRCQILSPSCRLIASAHQSGGRENHSPPLPSTPEPRNVYHQPQHTHYRPFDAPEPSFDDSDYPQGLLQDEDELVDEKIRDTNFAYIDLAVCDEGYSTANDQGSPTVSHRSVEETCMDCTCIREILNQSLDDFPLSTSELSPAGFMDLCDESPDFGNPYDDELSFIDLTDETDDDELMVIDLTEDSWSNTSANEESRGENPIQVISDFVIVGESLCPVYKYHGVDFIDLTLL</sequence>
<keyword evidence="3" id="KW-1185">Reference proteome</keyword>
<evidence type="ECO:0000256" key="1">
    <source>
        <dbReference type="SAM" id="MobiDB-lite"/>
    </source>
</evidence>
<protein>
    <submittedName>
        <fullName evidence="2">Uncharacterized protein</fullName>
    </submittedName>
</protein>